<evidence type="ECO:0000313" key="1">
    <source>
        <dbReference type="EMBL" id="OIQ66994.1"/>
    </source>
</evidence>
<dbReference type="PANTHER" id="PTHR37691:SF1">
    <property type="entry name" value="BLR3518 PROTEIN"/>
    <property type="match status" value="1"/>
</dbReference>
<gene>
    <name evidence="1" type="ORF">GALL_514320</name>
</gene>
<protein>
    <submittedName>
        <fullName evidence="1">DsrE/DsrF-like family protein</fullName>
    </submittedName>
</protein>
<dbReference type="EMBL" id="MLJW01006217">
    <property type="protein sequence ID" value="OIQ66994.1"/>
    <property type="molecule type" value="Genomic_DNA"/>
</dbReference>
<name>A0A1J5P711_9ZZZZ</name>
<reference evidence="1" key="1">
    <citation type="submission" date="2016-10" db="EMBL/GenBank/DDBJ databases">
        <title>Sequence of Gallionella enrichment culture.</title>
        <authorList>
            <person name="Poehlein A."/>
            <person name="Muehling M."/>
            <person name="Daniel R."/>
        </authorList>
    </citation>
    <scope>NUCLEOTIDE SEQUENCE</scope>
</reference>
<dbReference type="InterPro" id="IPR027396">
    <property type="entry name" value="DsrEFH-like"/>
</dbReference>
<dbReference type="PANTHER" id="PTHR37691">
    <property type="entry name" value="BLR3518 PROTEIN"/>
    <property type="match status" value="1"/>
</dbReference>
<sequence>MKNIIIAIFLLLSVPVCMASQDNQENGKTAASEFSLKNPEFAHKIPFAKAHIVMQISSGDPAHWNLALNTMQNLLNFFGIDKVHIVAVAFGPGEKMLFRNSPMAERVSSLDKEGVEFDACGNTYKELTKKLGHAPELNPQAVMVPAGIVRIMQLQEDKFNYVNP</sequence>
<accession>A0A1J5P711</accession>
<dbReference type="SUPFAM" id="SSF75169">
    <property type="entry name" value="DsrEFH-like"/>
    <property type="match status" value="1"/>
</dbReference>
<dbReference type="AlphaFoldDB" id="A0A1J5P711"/>
<comment type="caution">
    <text evidence="1">The sequence shown here is derived from an EMBL/GenBank/DDBJ whole genome shotgun (WGS) entry which is preliminary data.</text>
</comment>
<proteinExistence type="predicted"/>
<dbReference type="Gene3D" id="3.40.1260.10">
    <property type="entry name" value="DsrEFH-like"/>
    <property type="match status" value="1"/>
</dbReference>
<organism evidence="1">
    <name type="scientific">mine drainage metagenome</name>
    <dbReference type="NCBI Taxonomy" id="410659"/>
    <lineage>
        <taxon>unclassified sequences</taxon>
        <taxon>metagenomes</taxon>
        <taxon>ecological metagenomes</taxon>
    </lineage>
</organism>